<accession>A0ABX4XPP4</accession>
<protein>
    <recommendedName>
        <fullName evidence="5">DUF1911 domain-containing protein</fullName>
    </recommendedName>
</protein>
<gene>
    <name evidence="3" type="ORF">BMT55_06760</name>
</gene>
<organism evidence="3 4">
    <name type="scientific">Listeria newyorkensis</name>
    <dbReference type="NCBI Taxonomy" id="1497681"/>
    <lineage>
        <taxon>Bacteria</taxon>
        <taxon>Bacillati</taxon>
        <taxon>Bacillota</taxon>
        <taxon>Bacilli</taxon>
        <taxon>Bacillales</taxon>
        <taxon>Listeriaceae</taxon>
        <taxon>Listeria</taxon>
    </lineage>
</organism>
<dbReference type="InterPro" id="IPR015025">
    <property type="entry name" value="PoNi_C"/>
</dbReference>
<sequence length="236" mass="27855">MIRDYIKDELYFKEYIAQQKQRIEKFQLKLDANEVAENRVFAVKEKIEALKFQILVAGYSSGERFGTLKGQYEEIVANMADFWDVDASYSDILWMLSIGIMLEIDDNSFDLLKDLVLQSEEQDFLLRYLIHYRDRDVDFMSSQFLHEAPYMYLGDVINKDQNTAVISLKNYLTEKWYEGNADSGWFDIHNEKEKLYYGYWSFESGAIAKIMDLDDDVLKGVPFYPYDLVHYKNSEG</sequence>
<dbReference type="EMBL" id="MPDH01000005">
    <property type="protein sequence ID" value="PNP93121.1"/>
    <property type="molecule type" value="Genomic_DNA"/>
</dbReference>
<evidence type="ECO:0000259" key="1">
    <source>
        <dbReference type="Pfam" id="PF08928"/>
    </source>
</evidence>
<dbReference type="Gene3D" id="1.10.3920.10">
    <property type="entry name" value="PA2201 C-terminal domain-like"/>
    <property type="match status" value="1"/>
</dbReference>
<feature type="domain" description="PoNi N-terminal" evidence="1">
    <location>
        <begin position="3"/>
        <end position="110"/>
    </location>
</feature>
<dbReference type="InterPro" id="IPR015024">
    <property type="entry name" value="PoNi_N"/>
</dbReference>
<evidence type="ECO:0000313" key="3">
    <source>
        <dbReference type="EMBL" id="PNP93121.1"/>
    </source>
</evidence>
<dbReference type="Proteomes" id="UP000236500">
    <property type="component" value="Unassembled WGS sequence"/>
</dbReference>
<reference evidence="3 4" key="1">
    <citation type="submission" date="2016-11" db="EMBL/GenBank/DDBJ databases">
        <title>Whole Genome Sequence of Listeria newyorkensis.</title>
        <authorList>
            <person name="Frink S."/>
            <person name="Morales C."/>
            <person name="Kiang D."/>
        </authorList>
    </citation>
    <scope>NUCLEOTIDE SEQUENCE [LARGE SCALE GENOMIC DNA]</scope>
    <source>
        <strain evidence="3 4">F1604011-044</strain>
    </source>
</reference>
<evidence type="ECO:0008006" key="5">
    <source>
        <dbReference type="Google" id="ProtNLM"/>
    </source>
</evidence>
<dbReference type="InterPro" id="IPR028983">
    <property type="entry name" value="PA2201-like_C"/>
</dbReference>
<evidence type="ECO:0000313" key="4">
    <source>
        <dbReference type="Proteomes" id="UP000236500"/>
    </source>
</evidence>
<evidence type="ECO:0000259" key="2">
    <source>
        <dbReference type="Pfam" id="PF08929"/>
    </source>
</evidence>
<dbReference type="Pfam" id="PF08928">
    <property type="entry name" value="PoNi_N"/>
    <property type="match status" value="1"/>
</dbReference>
<proteinExistence type="predicted"/>
<dbReference type="SUPFAM" id="SSF140731">
    <property type="entry name" value="PA2201 C-terminal domain-like"/>
    <property type="match status" value="1"/>
</dbReference>
<feature type="domain" description="PoNi C-terminal" evidence="2">
    <location>
        <begin position="122"/>
        <end position="228"/>
    </location>
</feature>
<dbReference type="Pfam" id="PF08929">
    <property type="entry name" value="PoNi_C"/>
    <property type="match status" value="1"/>
</dbReference>
<comment type="caution">
    <text evidence="3">The sequence shown here is derived from an EMBL/GenBank/DDBJ whole genome shotgun (WGS) entry which is preliminary data.</text>
</comment>
<keyword evidence="4" id="KW-1185">Reference proteome</keyword>
<dbReference type="RefSeq" id="WP_036091417.1">
    <property type="nucleotide sequence ID" value="NZ_JNFB01000012.1"/>
</dbReference>
<name>A0ABX4XPP4_9LIST</name>